<dbReference type="AlphaFoldDB" id="A0A916JND2"/>
<dbReference type="RefSeq" id="WP_258542521.1">
    <property type="nucleotide sequence ID" value="NZ_OU015584.1"/>
</dbReference>
<dbReference type="Proteomes" id="UP000683507">
    <property type="component" value="Chromosome"/>
</dbReference>
<keyword evidence="3" id="KW-1185">Reference proteome</keyword>
<sequence>MTNANKLLTILLMTAVISIVLNACDKTVSFPAVDVIEIELTNPGDTNFVINQGNNIPFTVKLNKFNPNVTISLEVINGKIDGKTSIKNIPLPDSETPEIEKTVIPDNVSGECIITASIDGSEYQAKKTIDLVKPSTDDILNITFNQTTLNINTSEEVNFEVFLNKDYPERKVNIIYAGGKVDGLNSPVNNVEINTTDGLWQGTFKVDSNMSEGVYPFSVETVDGEYTKQVSLILSKSDASDVLNLSVQTVGPYLADNSSSVNIVATVTDHTASMITFTINKGTFSDGSQTKSVAIVGGIANISLIPSQTPEEHIISATLTNPAYNTSVSITTDRAYPESANLTTSSWSLDSSAISLSNAITFNYQLGRNTGKVSTGHLVTAEAFQMNGGTKVNFGTFYNAPLFTDANEKVSSSYFASPGLDPNLPLIIVFNTDTHSGTLSDTLNIDILSQ</sequence>
<evidence type="ECO:0000313" key="2">
    <source>
        <dbReference type="EMBL" id="CAG5083792.1"/>
    </source>
</evidence>
<feature type="signal peptide" evidence="1">
    <location>
        <begin position="1"/>
        <end position="23"/>
    </location>
</feature>
<keyword evidence="1" id="KW-0732">Signal</keyword>
<accession>A0A916JND2</accession>
<evidence type="ECO:0008006" key="4">
    <source>
        <dbReference type="Google" id="ProtNLM"/>
    </source>
</evidence>
<evidence type="ECO:0000313" key="3">
    <source>
        <dbReference type="Proteomes" id="UP000683507"/>
    </source>
</evidence>
<feature type="chain" id="PRO_5037827890" description="Ig-like domain repeat protein" evidence="1">
    <location>
        <begin position="24"/>
        <end position="450"/>
    </location>
</feature>
<organism evidence="2 3">
    <name type="scientific">Parvicella tangerina</name>
    <dbReference type="NCBI Taxonomy" id="2829795"/>
    <lineage>
        <taxon>Bacteria</taxon>
        <taxon>Pseudomonadati</taxon>
        <taxon>Bacteroidota</taxon>
        <taxon>Flavobacteriia</taxon>
        <taxon>Flavobacteriales</taxon>
        <taxon>Parvicellaceae</taxon>
        <taxon>Parvicella</taxon>
    </lineage>
</organism>
<dbReference type="KEGG" id="ptan:CRYO30217_02290"/>
<protein>
    <recommendedName>
        <fullName evidence="4">Ig-like domain repeat protein</fullName>
    </recommendedName>
</protein>
<evidence type="ECO:0000256" key="1">
    <source>
        <dbReference type="SAM" id="SignalP"/>
    </source>
</evidence>
<dbReference type="EMBL" id="OU015584">
    <property type="protein sequence ID" value="CAG5083792.1"/>
    <property type="molecule type" value="Genomic_DNA"/>
</dbReference>
<name>A0A916JND2_9FLAO</name>
<proteinExistence type="predicted"/>
<gene>
    <name evidence="2" type="ORF">CRYO30217_02290</name>
</gene>
<reference evidence="2" key="1">
    <citation type="submission" date="2021-04" db="EMBL/GenBank/DDBJ databases">
        <authorList>
            <person name="Rodrigo-Torres L."/>
            <person name="Arahal R. D."/>
            <person name="Lucena T."/>
        </authorList>
    </citation>
    <scope>NUCLEOTIDE SEQUENCE</scope>
    <source>
        <strain evidence="2">AS29M-1</strain>
    </source>
</reference>